<organism evidence="1 2">
    <name type="scientific">Microbacterium gallinarum</name>
    <dbReference type="NCBI Taxonomy" id="2762209"/>
    <lineage>
        <taxon>Bacteria</taxon>
        <taxon>Bacillati</taxon>
        <taxon>Actinomycetota</taxon>
        <taxon>Actinomycetes</taxon>
        <taxon>Micrococcales</taxon>
        <taxon>Microbacteriaceae</taxon>
        <taxon>Microbacterium</taxon>
    </lineage>
</organism>
<dbReference type="PANTHER" id="PTHR30528:SF0">
    <property type="entry name" value="CYTOPLASMIC PROTEIN"/>
    <property type="match status" value="1"/>
</dbReference>
<dbReference type="GO" id="GO:0003677">
    <property type="term" value="F:DNA binding"/>
    <property type="evidence" value="ECO:0007669"/>
    <property type="project" value="UniProtKB-KW"/>
</dbReference>
<name>A0ABR8X2D5_9MICO</name>
<reference evidence="1 2" key="1">
    <citation type="submission" date="2020-08" db="EMBL/GenBank/DDBJ databases">
        <title>A Genomic Blueprint of the Chicken Gut Microbiome.</title>
        <authorList>
            <person name="Gilroy R."/>
            <person name="Ravi A."/>
            <person name="Getino M."/>
            <person name="Pursley I."/>
            <person name="Horton D.L."/>
            <person name="Alikhan N.-F."/>
            <person name="Baker D."/>
            <person name="Gharbi K."/>
            <person name="Hall N."/>
            <person name="Watson M."/>
            <person name="Adriaenssens E.M."/>
            <person name="Foster-Nyarko E."/>
            <person name="Jarju S."/>
            <person name="Secka A."/>
            <person name="Antonio M."/>
            <person name="Oren A."/>
            <person name="Chaudhuri R."/>
            <person name="La Ragione R.M."/>
            <person name="Hildebrand F."/>
            <person name="Pallen M.J."/>
        </authorList>
    </citation>
    <scope>NUCLEOTIDE SEQUENCE [LARGE SCALE GENOMIC DNA]</scope>
    <source>
        <strain evidence="1 2">Sa1CUA4</strain>
    </source>
</reference>
<proteinExistence type="predicted"/>
<dbReference type="InterPro" id="IPR009351">
    <property type="entry name" value="AlkZ-like"/>
</dbReference>
<sequence length="365" mass="41333">MTARVLTKDEARRIIVRAQLLDADRPGDVVEVAEQLGYIKIDPTAVITPCEHTVLWSRIGWSYEAGQLQKAVELDRLLFEFDGAFRPLSLLPLMLPAMRSWPRRESSRQWLDANATFRADVLARLRAEGPLFTSDIPDTAQVDRAPDGWYGRNQVPHMLDFLTRQGEVAIVGRDGRHRRWDLAERVYPAGMPEYSEGEAAELLAERRLQAAGLAKQKSPWSLIEMAGEPVTVEGSKWRFRVDPAALAALDDDGDDDGGRVAFLNPYDSMLSDRPRLSEVFEFDYVLEQFKPAAQRRYGYFAHPILMGDRFVGMLDAEADRKNGVLQVNAIHEFLPFETEEHDMVRAELDELGEWLGLPVTGVPER</sequence>
<protein>
    <submittedName>
        <fullName evidence="1">Winged helix DNA-binding domain-containing protein</fullName>
    </submittedName>
</protein>
<evidence type="ECO:0000313" key="2">
    <source>
        <dbReference type="Proteomes" id="UP000602532"/>
    </source>
</evidence>
<dbReference type="Proteomes" id="UP000602532">
    <property type="component" value="Unassembled WGS sequence"/>
</dbReference>
<dbReference type="PANTHER" id="PTHR30528">
    <property type="entry name" value="CYTOPLASMIC PROTEIN"/>
    <property type="match status" value="1"/>
</dbReference>
<keyword evidence="1" id="KW-0238">DNA-binding</keyword>
<dbReference type="RefSeq" id="WP_191765829.1">
    <property type="nucleotide sequence ID" value="NZ_JACSPM010000002.1"/>
</dbReference>
<gene>
    <name evidence="1" type="ORF">H9622_07805</name>
</gene>
<accession>A0ABR8X2D5</accession>
<comment type="caution">
    <text evidence="1">The sequence shown here is derived from an EMBL/GenBank/DDBJ whole genome shotgun (WGS) entry which is preliminary data.</text>
</comment>
<dbReference type="Pfam" id="PF06224">
    <property type="entry name" value="AlkZ-like"/>
    <property type="match status" value="1"/>
</dbReference>
<dbReference type="EMBL" id="JACSPM010000002">
    <property type="protein sequence ID" value="MBD8023491.1"/>
    <property type="molecule type" value="Genomic_DNA"/>
</dbReference>
<keyword evidence="2" id="KW-1185">Reference proteome</keyword>
<evidence type="ECO:0000313" key="1">
    <source>
        <dbReference type="EMBL" id="MBD8023491.1"/>
    </source>
</evidence>